<keyword evidence="3" id="KW-1185">Reference proteome</keyword>
<organism evidence="2 3">
    <name type="scientific">Rickettsia bellii str. RML An4</name>
    <dbReference type="NCBI Taxonomy" id="1359193"/>
    <lineage>
        <taxon>Bacteria</taxon>
        <taxon>Pseudomonadati</taxon>
        <taxon>Pseudomonadota</taxon>
        <taxon>Alphaproteobacteria</taxon>
        <taxon>Rickettsiales</taxon>
        <taxon>Rickettsiaceae</taxon>
        <taxon>Rickettsieae</taxon>
        <taxon>Rickettsia</taxon>
        <taxon>belli group</taxon>
    </lineage>
</organism>
<dbReference type="AlphaFoldDB" id="A0A0F3QA96"/>
<dbReference type="InterPro" id="IPR052747">
    <property type="entry name" value="TA_system_RelE_toxin"/>
</dbReference>
<dbReference type="RefSeq" id="WP_011477850.1">
    <property type="nucleotide sequence ID" value="NZ_LAOI01000001.1"/>
</dbReference>
<dbReference type="SUPFAM" id="SSF143011">
    <property type="entry name" value="RelE-like"/>
    <property type="match status" value="1"/>
</dbReference>
<evidence type="ECO:0000256" key="1">
    <source>
        <dbReference type="ARBA" id="ARBA00022649"/>
    </source>
</evidence>
<name>A0A0F3QA96_RICBE</name>
<dbReference type="Proteomes" id="UP000033661">
    <property type="component" value="Unassembled WGS sequence"/>
</dbReference>
<dbReference type="Pfam" id="PF05016">
    <property type="entry name" value="ParE_toxin"/>
    <property type="match status" value="1"/>
</dbReference>
<dbReference type="PATRIC" id="fig|1359193.3.peg.105"/>
<accession>A0A0F3QA96</accession>
<dbReference type="InterPro" id="IPR007712">
    <property type="entry name" value="RelE/ParE_toxin"/>
</dbReference>
<protein>
    <submittedName>
        <fullName evidence="2">Plasmid stabilization system family protein</fullName>
    </submittedName>
</protein>
<keyword evidence="1" id="KW-1277">Toxin-antitoxin system</keyword>
<sequence>MREIVLEKRVIKTLERYPEKHQRQVKNKILSLMENPIPNNSKLLVGYPHFHRCDIEEYRIIYNFNESTIYVILVGKRNDSEVYKLLKNIF</sequence>
<dbReference type="PANTHER" id="PTHR38813">
    <property type="match status" value="1"/>
</dbReference>
<dbReference type="Gene3D" id="3.30.2310.20">
    <property type="entry name" value="RelE-like"/>
    <property type="match status" value="1"/>
</dbReference>
<dbReference type="PANTHER" id="PTHR38813:SF1">
    <property type="entry name" value="TOXIN RELE1-RELATED"/>
    <property type="match status" value="1"/>
</dbReference>
<gene>
    <name evidence="2" type="ORF">RBEAN4_0110</name>
</gene>
<proteinExistence type="predicted"/>
<comment type="caution">
    <text evidence="2">The sequence shown here is derived from an EMBL/GenBank/DDBJ whole genome shotgun (WGS) entry which is preliminary data.</text>
</comment>
<dbReference type="EMBL" id="LAOI01000001">
    <property type="protein sequence ID" value="KJV89142.1"/>
    <property type="molecule type" value="Genomic_DNA"/>
</dbReference>
<dbReference type="InterPro" id="IPR035093">
    <property type="entry name" value="RelE/ParE_toxin_dom_sf"/>
</dbReference>
<evidence type="ECO:0000313" key="3">
    <source>
        <dbReference type="Proteomes" id="UP000033661"/>
    </source>
</evidence>
<evidence type="ECO:0000313" key="2">
    <source>
        <dbReference type="EMBL" id="KJV89142.1"/>
    </source>
</evidence>
<reference evidence="2 3" key="1">
    <citation type="submission" date="2015-02" db="EMBL/GenBank/DDBJ databases">
        <title>Genome Sequencing of Rickettsiales.</title>
        <authorList>
            <person name="Daugherty S.C."/>
            <person name="Su Q."/>
            <person name="Abolude K."/>
            <person name="Beier-Sexton M."/>
            <person name="Carlyon J.A."/>
            <person name="Carter R."/>
            <person name="Day N.P."/>
            <person name="Dumler S.J."/>
            <person name="Dyachenko V."/>
            <person name="Godinez A."/>
            <person name="Kurtti T.J."/>
            <person name="Lichay M."/>
            <person name="Mullins K.E."/>
            <person name="Ott S."/>
            <person name="Pappas-Brown V."/>
            <person name="Paris D.H."/>
            <person name="Patel P."/>
            <person name="Richards A.L."/>
            <person name="Sadzewicz L."/>
            <person name="Sears K."/>
            <person name="Seidman D."/>
            <person name="Sengamalay N."/>
            <person name="Stenos J."/>
            <person name="Tallon L.J."/>
            <person name="Vincent G."/>
            <person name="Fraser C.M."/>
            <person name="Munderloh U."/>
            <person name="Dunning-Hotopp J.C."/>
        </authorList>
    </citation>
    <scope>NUCLEOTIDE SEQUENCE [LARGE SCALE GENOMIC DNA]</scope>
    <source>
        <strain evidence="2 3">RML An4</strain>
    </source>
</reference>